<keyword evidence="2" id="KW-1185">Reference proteome</keyword>
<accession>A0ABT9HI58</accession>
<evidence type="ECO:0000313" key="1">
    <source>
        <dbReference type="EMBL" id="MDP4545470.1"/>
    </source>
</evidence>
<dbReference type="RefSeq" id="WP_305935916.1">
    <property type="nucleotide sequence ID" value="NZ_JAVAJI010000018.1"/>
</dbReference>
<reference evidence="1 2" key="1">
    <citation type="submission" date="2023-08" db="EMBL/GenBank/DDBJ databases">
        <authorList>
            <person name="Kumar R."/>
        </authorList>
    </citation>
    <scope>NUCLEOTIDE SEQUENCE [LARGE SCALE GENOMIC DNA]</scope>
    <source>
        <strain evidence="1 2">LUR13</strain>
    </source>
</reference>
<gene>
    <name evidence="1" type="ORF">Q8P09_10325</name>
</gene>
<protein>
    <submittedName>
        <fullName evidence="1">Uncharacterized protein</fullName>
    </submittedName>
</protein>
<proteinExistence type="predicted"/>
<dbReference type="Proteomes" id="UP001228171">
    <property type="component" value="Unassembled WGS sequence"/>
</dbReference>
<comment type="caution">
    <text evidence="1">The sequence shown here is derived from an EMBL/GenBank/DDBJ whole genome shotgun (WGS) entry which is preliminary data.</text>
</comment>
<name>A0ABT9HI58_9GAMM</name>
<organism evidence="1 2">
    <name type="scientific">Psychrobacter faecalis</name>
    <dbReference type="NCBI Taxonomy" id="180588"/>
    <lineage>
        <taxon>Bacteria</taxon>
        <taxon>Pseudomonadati</taxon>
        <taxon>Pseudomonadota</taxon>
        <taxon>Gammaproteobacteria</taxon>
        <taxon>Moraxellales</taxon>
        <taxon>Moraxellaceae</taxon>
        <taxon>Psychrobacter</taxon>
    </lineage>
</organism>
<evidence type="ECO:0000313" key="2">
    <source>
        <dbReference type="Proteomes" id="UP001228171"/>
    </source>
</evidence>
<sequence>MRKANNVRNLLISVPLFAVVYQHVTYKARALATTDVALPFT</sequence>
<dbReference type="EMBL" id="JAVAJI010000018">
    <property type="protein sequence ID" value="MDP4545470.1"/>
    <property type="molecule type" value="Genomic_DNA"/>
</dbReference>